<dbReference type="RefSeq" id="WP_070914265.1">
    <property type="nucleotide sequence ID" value="NZ_FSFF01000001.1"/>
</dbReference>
<dbReference type="AlphaFoldDB" id="A0AB38D0D0"/>
<evidence type="ECO:0000313" key="2">
    <source>
        <dbReference type="Proteomes" id="UP000185210"/>
    </source>
</evidence>
<evidence type="ECO:0000313" key="1">
    <source>
        <dbReference type="EMBL" id="SIB18913.1"/>
    </source>
</evidence>
<gene>
    <name evidence="1" type="ORF">SAMEA2070301_03155</name>
</gene>
<organism evidence="1 2">
    <name type="scientific">Mycobacteroides abscessus subsp. abscessus</name>
    <dbReference type="NCBI Taxonomy" id="1185650"/>
    <lineage>
        <taxon>Bacteria</taxon>
        <taxon>Bacillati</taxon>
        <taxon>Actinomycetota</taxon>
        <taxon>Actinomycetes</taxon>
        <taxon>Mycobacteriales</taxon>
        <taxon>Mycobacteriaceae</taxon>
        <taxon>Mycobacteroides</taxon>
        <taxon>Mycobacteroides abscessus</taxon>
    </lineage>
</organism>
<comment type="caution">
    <text evidence="1">The sequence shown here is derived from an EMBL/GenBank/DDBJ whole genome shotgun (WGS) entry which is preliminary data.</text>
</comment>
<dbReference type="Proteomes" id="UP000185210">
    <property type="component" value="Unassembled WGS sequence"/>
</dbReference>
<name>A0AB38D0D0_9MYCO</name>
<sequence length="71" mass="8249">MSLRPDDTVLIRQLEEVFVSELDRQYLDGEIEETTTGEVYFDAVDGELSGRPDWYKAVTKVMEAYWAEEGR</sequence>
<dbReference type="EMBL" id="FSHM01000004">
    <property type="protein sequence ID" value="SIB18913.1"/>
    <property type="molecule type" value="Genomic_DNA"/>
</dbReference>
<proteinExistence type="predicted"/>
<accession>A0AB38D0D0</accession>
<reference evidence="1 2" key="1">
    <citation type="submission" date="2016-11" db="EMBL/GenBank/DDBJ databases">
        <authorList>
            <consortium name="Pathogen Informatics"/>
        </authorList>
    </citation>
    <scope>NUCLEOTIDE SEQUENCE [LARGE SCALE GENOMIC DNA]</scope>
    <source>
        <strain evidence="1 2">104</strain>
    </source>
</reference>
<protein>
    <submittedName>
        <fullName evidence="1">Uncharacterized protein</fullName>
    </submittedName>
</protein>